<dbReference type="InterPro" id="IPR051378">
    <property type="entry name" value="Cell2Cell_Antifungal"/>
</dbReference>
<evidence type="ECO:0000256" key="7">
    <source>
        <dbReference type="ARBA" id="ARBA00024184"/>
    </source>
</evidence>
<comment type="subcellular location">
    <subcellularLocation>
        <location evidence="7">Cell junction</location>
        <location evidence="7">Plasmodesma</location>
    </subcellularLocation>
    <subcellularLocation>
        <location evidence="1">Cell membrane</location>
        <topology evidence="1">Single-pass type I membrane protein</topology>
    </subcellularLocation>
</comment>
<evidence type="ECO:0000256" key="3">
    <source>
        <dbReference type="ARBA" id="ARBA00022729"/>
    </source>
</evidence>
<dbReference type="PANTHER" id="PTHR32080">
    <property type="entry name" value="ANTIFUNGAL PROTEIN GINKBILOBIN-2-LIKE"/>
    <property type="match status" value="1"/>
</dbReference>
<keyword evidence="3 9" id="KW-0732">Signal</keyword>
<evidence type="ECO:0000259" key="10">
    <source>
        <dbReference type="PROSITE" id="PS51473"/>
    </source>
</evidence>
<reference evidence="11 12" key="1">
    <citation type="submission" date="2020-02" db="EMBL/GenBank/DDBJ databases">
        <authorList>
            <person name="Ma Q."/>
            <person name="Huang Y."/>
            <person name="Song X."/>
            <person name="Pei D."/>
        </authorList>
    </citation>
    <scope>NUCLEOTIDE SEQUENCE [LARGE SCALE GENOMIC DNA]</scope>
    <source>
        <strain evidence="11">Sxm20200214</strain>
        <tissue evidence="11">Leaf</tissue>
    </source>
</reference>
<evidence type="ECO:0000256" key="2">
    <source>
        <dbReference type="ARBA" id="ARBA00022581"/>
    </source>
</evidence>
<protein>
    <recommendedName>
        <fullName evidence="10">Gnk2-homologous domain-containing protein</fullName>
    </recommendedName>
</protein>
<dbReference type="GO" id="GO:0009506">
    <property type="term" value="C:plasmodesma"/>
    <property type="evidence" value="ECO:0007669"/>
    <property type="project" value="UniProtKB-SubCell"/>
</dbReference>
<keyword evidence="6" id="KW-1015">Disulfide bond</keyword>
<evidence type="ECO:0000313" key="11">
    <source>
        <dbReference type="EMBL" id="KAG2284240.1"/>
    </source>
</evidence>
<dbReference type="GO" id="GO:0042742">
    <property type="term" value="P:defense response to bacterium"/>
    <property type="evidence" value="ECO:0007669"/>
    <property type="project" value="TreeGrafter"/>
</dbReference>
<dbReference type="Gene3D" id="3.30.430.20">
    <property type="entry name" value="Gnk2 domain, C-X8-C-X2-C motif"/>
    <property type="match status" value="2"/>
</dbReference>
<feature type="signal peptide" evidence="9">
    <location>
        <begin position="1"/>
        <end position="17"/>
    </location>
</feature>
<proteinExistence type="inferred from homology"/>
<keyword evidence="4" id="KW-0677">Repeat</keyword>
<dbReference type="PANTHER" id="PTHR32080:SF41">
    <property type="entry name" value="GNK2-HOMOLOGOUS DOMAIN-CONTAINING PROTEIN"/>
    <property type="match status" value="1"/>
</dbReference>
<evidence type="ECO:0000256" key="1">
    <source>
        <dbReference type="ARBA" id="ARBA00004251"/>
    </source>
</evidence>
<feature type="chain" id="PRO_5036476782" description="Gnk2-homologous domain-containing protein" evidence="9">
    <location>
        <begin position="18"/>
        <end position="242"/>
    </location>
</feature>
<comment type="similarity">
    <text evidence="8">Belongs to the cysteine-rich repeat secretory protein family. Plasmodesmata-located proteins (PDLD) subfamily.</text>
</comment>
<evidence type="ECO:0000256" key="9">
    <source>
        <dbReference type="SAM" id="SignalP"/>
    </source>
</evidence>
<name>A0A8X7R9E5_BRACI</name>
<comment type="caution">
    <text evidence="11">The sequence shown here is derived from an EMBL/GenBank/DDBJ whole genome shotgun (WGS) entry which is preliminary data.</text>
</comment>
<organism evidence="11 12">
    <name type="scientific">Brassica carinata</name>
    <name type="common">Ethiopian mustard</name>
    <name type="synonym">Abyssinian cabbage</name>
    <dbReference type="NCBI Taxonomy" id="52824"/>
    <lineage>
        <taxon>Eukaryota</taxon>
        <taxon>Viridiplantae</taxon>
        <taxon>Streptophyta</taxon>
        <taxon>Embryophyta</taxon>
        <taxon>Tracheophyta</taxon>
        <taxon>Spermatophyta</taxon>
        <taxon>Magnoliopsida</taxon>
        <taxon>eudicotyledons</taxon>
        <taxon>Gunneridae</taxon>
        <taxon>Pentapetalae</taxon>
        <taxon>rosids</taxon>
        <taxon>malvids</taxon>
        <taxon>Brassicales</taxon>
        <taxon>Brassicaceae</taxon>
        <taxon>Brassiceae</taxon>
        <taxon>Brassica</taxon>
    </lineage>
</organism>
<dbReference type="PROSITE" id="PS51473">
    <property type="entry name" value="GNK2"/>
    <property type="match status" value="1"/>
</dbReference>
<gene>
    <name evidence="11" type="ORF">Bca52824_055460</name>
</gene>
<evidence type="ECO:0000313" key="12">
    <source>
        <dbReference type="Proteomes" id="UP000886595"/>
    </source>
</evidence>
<evidence type="ECO:0000256" key="8">
    <source>
        <dbReference type="ARBA" id="ARBA00038393"/>
    </source>
</evidence>
<dbReference type="GO" id="GO:0005886">
    <property type="term" value="C:plasma membrane"/>
    <property type="evidence" value="ECO:0007669"/>
    <property type="project" value="UniProtKB-SubCell"/>
</dbReference>
<dbReference type="OrthoDB" id="1097929at2759"/>
<evidence type="ECO:0000256" key="6">
    <source>
        <dbReference type="ARBA" id="ARBA00023157"/>
    </source>
</evidence>
<dbReference type="InterPro" id="IPR002902">
    <property type="entry name" value="GNK2"/>
</dbReference>
<dbReference type="AlphaFoldDB" id="A0A8X7R9E5"/>
<feature type="domain" description="Gnk2-homologous" evidence="10">
    <location>
        <begin position="41"/>
        <end position="145"/>
    </location>
</feature>
<keyword evidence="12" id="KW-1185">Reference proteome</keyword>
<dbReference type="EMBL" id="JAAMPC010000011">
    <property type="protein sequence ID" value="KAG2284240.1"/>
    <property type="molecule type" value="Genomic_DNA"/>
</dbReference>
<dbReference type="CDD" id="cd23509">
    <property type="entry name" value="Gnk2-like"/>
    <property type="match status" value="2"/>
</dbReference>
<dbReference type="Proteomes" id="UP000886595">
    <property type="component" value="Unassembled WGS sequence"/>
</dbReference>
<dbReference type="InterPro" id="IPR038408">
    <property type="entry name" value="GNK2_sf"/>
</dbReference>
<evidence type="ECO:0000256" key="4">
    <source>
        <dbReference type="ARBA" id="ARBA00022737"/>
    </source>
</evidence>
<keyword evidence="5" id="KW-0965">Cell junction</keyword>
<accession>A0A8X7R9E5</accession>
<dbReference type="Pfam" id="PF01657">
    <property type="entry name" value="Stress-antifung"/>
    <property type="match status" value="2"/>
</dbReference>
<evidence type="ECO:0000256" key="5">
    <source>
        <dbReference type="ARBA" id="ARBA00022949"/>
    </source>
</evidence>
<sequence length="242" mass="26426">MSPINTIIAISVVIAAASLIRNFSSPSDNNTFFYYHHCTQPNYFRGSSFFSNYLPGSSYDSNVNTLLTSLVNSANVFTYNHFTVGTYGKTVHGMHHCRSDLSTRSDDCARCVAQAARILQNLCGGASGGALLLEGCFVEYENTKFLGVANKTLLARVCGTPWGYSSDELTKTSKMCTGDLSASDCNDCLKEANKQLKSLCGITAWGEVHLAKCYVRYWSRGATGHGTNALLFYLNQIDIILP</sequence>
<keyword evidence="2" id="KW-0945">Host-virus interaction</keyword>